<name>A0A653E206_9PSED</name>
<keyword evidence="1" id="KW-0812">Transmembrane</keyword>
<evidence type="ECO:0000256" key="1">
    <source>
        <dbReference type="SAM" id="Phobius"/>
    </source>
</evidence>
<protein>
    <recommendedName>
        <fullName evidence="3">Prepilin-type N-terminal cleavage/methylation domain-containing protein</fullName>
    </recommendedName>
</protein>
<dbReference type="RefSeq" id="WP_150548042.1">
    <property type="nucleotide sequence ID" value="NZ_LR215729.2"/>
</dbReference>
<gene>
    <name evidence="2" type="ORF">PMYSY11_1714</name>
</gene>
<dbReference type="AlphaFoldDB" id="A0A653E206"/>
<evidence type="ECO:0008006" key="3">
    <source>
        <dbReference type="Google" id="ProtNLM"/>
    </source>
</evidence>
<evidence type="ECO:0000313" key="2">
    <source>
        <dbReference type="EMBL" id="VEV96760.1"/>
    </source>
</evidence>
<accession>A0A653E206</accession>
<sequence length="140" mass="14652">MLSRSRSFKAARHIPQSRQRGDVLLEALIGALLMGIVGLGLVYSASKVEVSHSQANAGNLAISQMRSLLQRYGPSLCDVEASKAVVLLPPNETNVALDVQCSNTTVTVQGVAIANPPKAVVLATPPSANNYFGGVLKVGE</sequence>
<feature type="transmembrane region" description="Helical" evidence="1">
    <location>
        <begin position="21"/>
        <end position="43"/>
    </location>
</feature>
<proteinExistence type="predicted"/>
<organism evidence="2">
    <name type="scientific">Pseudomonas marincola</name>
    <dbReference type="NCBI Taxonomy" id="437900"/>
    <lineage>
        <taxon>Bacteria</taxon>
        <taxon>Pseudomonadati</taxon>
        <taxon>Pseudomonadota</taxon>
        <taxon>Gammaproteobacteria</taxon>
        <taxon>Pseudomonadales</taxon>
        <taxon>Pseudomonadaceae</taxon>
        <taxon>Pseudomonas</taxon>
    </lineage>
</organism>
<keyword evidence="1" id="KW-1133">Transmembrane helix</keyword>
<reference evidence="2" key="1">
    <citation type="submission" date="2019-02" db="EMBL/GenBank/DDBJ databases">
        <authorList>
            <consortium name="Genoscope - CEA"/>
            <person name="William W."/>
        </authorList>
    </citation>
    <scope>NUCLEOTIDE SEQUENCE [LARGE SCALE GENOMIC DNA]</scope>
    <source>
        <strain evidence="2">YSy11</strain>
    </source>
</reference>
<keyword evidence="1" id="KW-0472">Membrane</keyword>
<dbReference type="EMBL" id="LR215729">
    <property type="protein sequence ID" value="VEV96760.1"/>
    <property type="molecule type" value="Genomic_DNA"/>
</dbReference>